<dbReference type="OrthoDB" id="7852579at2"/>
<sequence length="173" mass="18739">MADFPRDVSANELAVLWGIASRNVQRLATDGIIPRSSVRGRFPLKESTVAYLHDLREKAAGRAAGEGGMTLAAQRSRLTDLQAQEQELKVQKLRGDVISRDEATEGWTKIARAAKAAFLALPSKIRFAIPHLTAHDAVVLGRLCRESLEDVANELEGDDIPGVGSENGLTDEP</sequence>
<accession>A0A5N3PH72</accession>
<dbReference type="RefSeq" id="WP_150942110.1">
    <property type="nucleotide sequence ID" value="NZ_VCMV01000003.1"/>
</dbReference>
<organism evidence="2 3">
    <name type="scientific">Microvirga brassicacearum</name>
    <dbReference type="NCBI Taxonomy" id="2580413"/>
    <lineage>
        <taxon>Bacteria</taxon>
        <taxon>Pseudomonadati</taxon>
        <taxon>Pseudomonadota</taxon>
        <taxon>Alphaproteobacteria</taxon>
        <taxon>Hyphomicrobiales</taxon>
        <taxon>Methylobacteriaceae</taxon>
        <taxon>Microvirga</taxon>
    </lineage>
</organism>
<dbReference type="Proteomes" id="UP000325684">
    <property type="component" value="Unassembled WGS sequence"/>
</dbReference>
<evidence type="ECO:0000256" key="1">
    <source>
        <dbReference type="SAM" id="MobiDB-lite"/>
    </source>
</evidence>
<evidence type="ECO:0000313" key="3">
    <source>
        <dbReference type="Proteomes" id="UP000325684"/>
    </source>
</evidence>
<keyword evidence="3" id="KW-1185">Reference proteome</keyword>
<evidence type="ECO:0000313" key="2">
    <source>
        <dbReference type="EMBL" id="KAB0269053.1"/>
    </source>
</evidence>
<evidence type="ECO:0008006" key="4">
    <source>
        <dbReference type="Google" id="ProtNLM"/>
    </source>
</evidence>
<name>A0A5N3PH72_9HYPH</name>
<dbReference type="EMBL" id="VCMV01000003">
    <property type="protein sequence ID" value="KAB0269053.1"/>
    <property type="molecule type" value="Genomic_DNA"/>
</dbReference>
<feature type="region of interest" description="Disordered" evidence="1">
    <location>
        <begin position="154"/>
        <end position="173"/>
    </location>
</feature>
<dbReference type="AlphaFoldDB" id="A0A5N3PH72"/>
<proteinExistence type="predicted"/>
<reference evidence="2 3" key="1">
    <citation type="journal article" date="2019" name="Microorganisms">
        <title>Genome Insights into the Novel Species Microvirga brassicacearum, a Rapeseed Endophyte with Biotechnological Potential.</title>
        <authorList>
            <person name="Jimenez-Gomez A."/>
            <person name="Saati-Santamaria Z."/>
            <person name="Igual J.M."/>
            <person name="Rivas R."/>
            <person name="Mateos P.F."/>
            <person name="Garcia-Fraile P."/>
        </authorList>
    </citation>
    <scope>NUCLEOTIDE SEQUENCE [LARGE SCALE GENOMIC DNA]</scope>
    <source>
        <strain evidence="2 3">CDVBN77</strain>
    </source>
</reference>
<comment type="caution">
    <text evidence="2">The sequence shown here is derived from an EMBL/GenBank/DDBJ whole genome shotgun (WGS) entry which is preliminary data.</text>
</comment>
<protein>
    <recommendedName>
        <fullName evidence="4">Terminase small subunit, Nu1</fullName>
    </recommendedName>
</protein>
<gene>
    <name evidence="2" type="ORF">FEZ63_02800</name>
</gene>